<dbReference type="AlphaFoldDB" id="W9UZG0"/>
<accession>W9UZG0</accession>
<evidence type="ECO:0000256" key="3">
    <source>
        <dbReference type="ARBA" id="ARBA00023125"/>
    </source>
</evidence>
<dbReference type="GO" id="GO:0006355">
    <property type="term" value="P:regulation of DNA-templated transcription"/>
    <property type="evidence" value="ECO:0007669"/>
    <property type="project" value="TreeGrafter"/>
</dbReference>
<keyword evidence="6" id="KW-1185">Reference proteome</keyword>
<dbReference type="PANTHER" id="PTHR30118:SF6">
    <property type="entry name" value="HTH-TYPE TRANSCRIPTIONAL REGULATOR LEUO"/>
    <property type="match status" value="1"/>
</dbReference>
<comment type="similarity">
    <text evidence="1">Belongs to the LysR transcriptional regulatory family.</text>
</comment>
<keyword evidence="2" id="KW-0805">Transcription regulation</keyword>
<dbReference type="PANTHER" id="PTHR30118">
    <property type="entry name" value="HTH-TYPE TRANSCRIPTIONAL REGULATOR LEUO-RELATED"/>
    <property type="match status" value="1"/>
</dbReference>
<evidence type="ECO:0000313" key="6">
    <source>
        <dbReference type="Proteomes" id="UP000019464"/>
    </source>
</evidence>
<evidence type="ECO:0000256" key="1">
    <source>
        <dbReference type="ARBA" id="ARBA00009437"/>
    </source>
</evidence>
<evidence type="ECO:0000313" key="5">
    <source>
        <dbReference type="EMBL" id="EXJ10096.1"/>
    </source>
</evidence>
<dbReference type="PATRIC" id="fig|1229521.3.peg.2898"/>
<name>W9UZG0_9GAMM</name>
<proteinExistence type="inferred from homology"/>
<dbReference type="Gene3D" id="3.40.190.10">
    <property type="entry name" value="Periplasmic binding protein-like II"/>
    <property type="match status" value="1"/>
</dbReference>
<reference evidence="6" key="1">
    <citation type="submission" date="2012-11" db="EMBL/GenBank/DDBJ databases">
        <authorList>
            <person name="Singh A."/>
            <person name="Pinnaka A.K."/>
            <person name="Vaidya B."/>
        </authorList>
    </citation>
    <scope>NUCLEOTIDE SEQUENCE [LARGE SCALE GENOMIC DNA]</scope>
    <source>
        <strain evidence="6">AK23</strain>
    </source>
</reference>
<evidence type="ECO:0000256" key="2">
    <source>
        <dbReference type="ARBA" id="ARBA00023015"/>
    </source>
</evidence>
<dbReference type="GO" id="GO:0003677">
    <property type="term" value="F:DNA binding"/>
    <property type="evidence" value="ECO:0007669"/>
    <property type="project" value="UniProtKB-KW"/>
</dbReference>
<reference evidence="5 6" key="2">
    <citation type="journal article" date="2015" name="Syst. Appl. Microbiol.">
        <title>Nitrincola nitratireducens sp. nov. isolated from a haloalkaline crater lake.</title>
        <authorList>
            <person name="Singh A."/>
            <person name="Vaidya B."/>
            <person name="Tanuku N.R."/>
            <person name="Pinnaka A.K."/>
        </authorList>
    </citation>
    <scope>NUCLEOTIDE SEQUENCE [LARGE SCALE GENOMIC DNA]</scope>
    <source>
        <strain evidence="5 6">AK23</strain>
    </source>
</reference>
<dbReference type="Proteomes" id="UP000019464">
    <property type="component" value="Unassembled WGS sequence"/>
</dbReference>
<sequence length="129" mass="14989">MIFHMTQQHLHCYLLDSLLWQTMIYPLPEVHYSAPCLSPIKMLDRSDFPLKIPTWVGSYTGAVVLARSTDLIATVPAKHTQSFRKDMHSFVLPFTAPDIAISMFWHPRMNADQAHRWLRETILKIGERL</sequence>
<dbReference type="STRING" id="1229521.D791_02865"/>
<keyword evidence="3" id="KW-0238">DNA-binding</keyword>
<dbReference type="InterPro" id="IPR050389">
    <property type="entry name" value="LysR-type_TF"/>
</dbReference>
<gene>
    <name evidence="5" type="ORF">D791_02865</name>
</gene>
<comment type="caution">
    <text evidence="5">The sequence shown here is derived from an EMBL/GenBank/DDBJ whole genome shotgun (WGS) entry which is preliminary data.</text>
</comment>
<organism evidence="5 6">
    <name type="scientific">Nitrincola nitratireducens</name>
    <dbReference type="NCBI Taxonomy" id="1229521"/>
    <lineage>
        <taxon>Bacteria</taxon>
        <taxon>Pseudomonadati</taxon>
        <taxon>Pseudomonadota</taxon>
        <taxon>Gammaproteobacteria</taxon>
        <taxon>Oceanospirillales</taxon>
        <taxon>Oceanospirillaceae</taxon>
        <taxon>Nitrincola</taxon>
    </lineage>
</organism>
<protein>
    <submittedName>
        <fullName evidence="5">Uncharacterized protein</fullName>
    </submittedName>
</protein>
<dbReference type="EMBL" id="AONB01000016">
    <property type="protein sequence ID" value="EXJ10096.1"/>
    <property type="molecule type" value="Genomic_DNA"/>
</dbReference>
<evidence type="ECO:0000256" key="4">
    <source>
        <dbReference type="ARBA" id="ARBA00023163"/>
    </source>
</evidence>
<keyword evidence="4" id="KW-0804">Transcription</keyword>
<dbReference type="SUPFAM" id="SSF53850">
    <property type="entry name" value="Periplasmic binding protein-like II"/>
    <property type="match status" value="1"/>
</dbReference>